<dbReference type="Pfam" id="PF03167">
    <property type="entry name" value="UDG"/>
    <property type="match status" value="1"/>
</dbReference>
<dbReference type="InterPro" id="IPR036895">
    <property type="entry name" value="Uracil-DNA_glycosylase-like_sf"/>
</dbReference>
<protein>
    <recommendedName>
        <fullName evidence="2">Uracil-DNA glycosylase-like domain-containing protein</fullName>
    </recommendedName>
</protein>
<organism evidence="3 4">
    <name type="scientific">Neisseria elongata subsp. glycolytica ATCC 29315</name>
    <dbReference type="NCBI Taxonomy" id="546263"/>
    <lineage>
        <taxon>Bacteria</taxon>
        <taxon>Pseudomonadati</taxon>
        <taxon>Pseudomonadota</taxon>
        <taxon>Betaproteobacteria</taxon>
        <taxon>Neisseriales</taxon>
        <taxon>Neisseriaceae</taxon>
        <taxon>Neisseria</taxon>
    </lineage>
</organism>
<reference evidence="4" key="1">
    <citation type="submission" date="2014-05" db="EMBL/GenBank/DDBJ databases">
        <title>Complete Genome sequence of Neisseria elongata subsp. glycolytica.</title>
        <authorList>
            <person name="Veyrier F.J."/>
            <person name="Taha M.-K."/>
        </authorList>
    </citation>
    <scope>NUCLEOTIDE SEQUENCE [LARGE SCALE GENOMIC DNA]</scope>
    <source>
        <strain evidence="4">ATCC 29315</strain>
    </source>
</reference>
<dbReference type="Proteomes" id="UP000031392">
    <property type="component" value="Chromosome"/>
</dbReference>
<dbReference type="HOGENOM" id="CLU_962546_0_0_4"/>
<sequence>MLESRYLHLHEALGLGPMWLKQGARLLPPPAEGQDGRFQTASDTAPTVRTAPQPAAALREDAKQPSGNAHAATLAAIGGASRRQSREPSVPKPAEPAANTENTPSDGLQDGIIPQTQADAARLLAVSICPAPADLAAGRLFSGADGVLLDNMLAAIGLTAADCRRTSWLPSVEFSPDAARLQAAAERMRHEAASGRIRAVLLLGQFFEQPENAEAVAATFDNLPVFTVPHPARMLRQPQLKARAWTELKRLRQYLEAV</sequence>
<feature type="domain" description="Uracil-DNA glycosylase-like" evidence="2">
    <location>
        <begin position="114"/>
        <end position="249"/>
    </location>
</feature>
<dbReference type="EMBL" id="CP007726">
    <property type="protein sequence ID" value="AJE17797.1"/>
    <property type="molecule type" value="Genomic_DNA"/>
</dbReference>
<gene>
    <name evidence="3" type="ORF">NELON_02140</name>
</gene>
<dbReference type="SUPFAM" id="SSF52141">
    <property type="entry name" value="Uracil-DNA glycosylase-like"/>
    <property type="match status" value="1"/>
</dbReference>
<feature type="region of interest" description="Disordered" evidence="1">
    <location>
        <begin position="26"/>
        <end position="111"/>
    </location>
</feature>
<evidence type="ECO:0000256" key="1">
    <source>
        <dbReference type="SAM" id="MobiDB-lite"/>
    </source>
</evidence>
<reference evidence="3 4" key="2">
    <citation type="journal article" date="2015" name="PLoS Genet.">
        <title>Common Cell Shape Evolution of Two Nasopharyngeal Pathogens.</title>
        <authorList>
            <person name="Veyrier F.J."/>
            <person name="Biais N."/>
            <person name="Morales P."/>
            <person name="Belkacem N."/>
            <person name="Guilhen C."/>
            <person name="Ranjeva S."/>
            <person name="Sismeiro O."/>
            <person name="Pehau-Arnaudet G."/>
            <person name="Rocha E.P."/>
            <person name="Werts C."/>
            <person name="Taha M.K."/>
            <person name="Boneca I.G."/>
        </authorList>
    </citation>
    <scope>NUCLEOTIDE SEQUENCE [LARGE SCALE GENOMIC DNA]</scope>
    <source>
        <strain evidence="3 4">ATCC 29315</strain>
    </source>
</reference>
<keyword evidence="4" id="KW-1185">Reference proteome</keyword>
<feature type="compositionally biased region" description="Polar residues" evidence="1">
    <location>
        <begin position="37"/>
        <end position="47"/>
    </location>
</feature>
<dbReference type="RefSeq" id="WP_041961275.1">
    <property type="nucleotide sequence ID" value="NZ_CP007726.1"/>
</dbReference>
<dbReference type="Gene3D" id="3.40.470.10">
    <property type="entry name" value="Uracil-DNA glycosylase-like domain"/>
    <property type="match status" value="1"/>
</dbReference>
<name>A0A0B5CFL3_NEIEG</name>
<proteinExistence type="predicted"/>
<dbReference type="PATRIC" id="fig|546263.7.peg.452"/>
<evidence type="ECO:0000313" key="4">
    <source>
        <dbReference type="Proteomes" id="UP000031392"/>
    </source>
</evidence>
<dbReference type="InterPro" id="IPR005122">
    <property type="entry name" value="Uracil-DNA_glycosylase-like"/>
</dbReference>
<dbReference type="KEGG" id="nel:NELON_02140"/>
<feature type="compositionally biased region" description="Low complexity" evidence="1">
    <location>
        <begin position="67"/>
        <end position="80"/>
    </location>
</feature>
<dbReference type="AlphaFoldDB" id="A0A0B5CFL3"/>
<dbReference type="SMART" id="SM00986">
    <property type="entry name" value="UDG"/>
    <property type="match status" value="1"/>
</dbReference>
<accession>A0A0B5CFL3</accession>
<dbReference type="SMART" id="SM00987">
    <property type="entry name" value="UreE_C"/>
    <property type="match status" value="1"/>
</dbReference>
<evidence type="ECO:0000313" key="3">
    <source>
        <dbReference type="EMBL" id="AJE17797.1"/>
    </source>
</evidence>
<evidence type="ECO:0000259" key="2">
    <source>
        <dbReference type="SMART" id="SM00986"/>
    </source>
</evidence>